<evidence type="ECO:0000313" key="2">
    <source>
        <dbReference type="EMBL" id="CAJ0609908.1"/>
    </source>
</evidence>
<reference evidence="2" key="1">
    <citation type="submission" date="2023-07" db="EMBL/GenBank/DDBJ databases">
        <authorList>
            <consortium name="CYATHOMIX"/>
        </authorList>
    </citation>
    <scope>NUCLEOTIDE SEQUENCE</scope>
    <source>
        <strain evidence="2">N/A</strain>
    </source>
</reference>
<evidence type="ECO:0000313" key="3">
    <source>
        <dbReference type="Proteomes" id="UP001176961"/>
    </source>
</evidence>
<name>A0AA36HHA7_CYLNA</name>
<keyword evidence="3" id="KW-1185">Reference proteome</keyword>
<proteinExistence type="predicted"/>
<evidence type="ECO:0000256" key="1">
    <source>
        <dbReference type="SAM" id="SignalP"/>
    </source>
</evidence>
<comment type="caution">
    <text evidence="2">The sequence shown here is derived from an EMBL/GenBank/DDBJ whole genome shotgun (WGS) entry which is preliminary data.</text>
</comment>
<dbReference type="EMBL" id="CATQJL010000326">
    <property type="protein sequence ID" value="CAJ0609908.1"/>
    <property type="molecule type" value="Genomic_DNA"/>
</dbReference>
<keyword evidence="1" id="KW-0732">Signal</keyword>
<accession>A0AA36HHA7</accession>
<gene>
    <name evidence="2" type="ORF">CYNAS_LOCUS21891</name>
</gene>
<dbReference type="AlphaFoldDB" id="A0AA36HHA7"/>
<dbReference type="Proteomes" id="UP001176961">
    <property type="component" value="Unassembled WGS sequence"/>
</dbReference>
<feature type="chain" id="PRO_5041285982" evidence="1">
    <location>
        <begin position="19"/>
        <end position="172"/>
    </location>
</feature>
<sequence>MYKALFLAILFGVVTVRGHDYHDVFRHLTKAEFLSNIKPSEVDCGLLCPQIGIVDCDPEGSGEDTGGCYEPEITYAPQIIHSPRRVCWTAKVRCEARGSPLQLRTDVEGITYIQAISNDPDRALEMTLICNKNGRYVTRLGRPTDGVYCFAPAAEATTAADTATDEIDDDDA</sequence>
<organism evidence="2 3">
    <name type="scientific">Cylicocyclus nassatus</name>
    <name type="common">Nematode worm</name>
    <dbReference type="NCBI Taxonomy" id="53992"/>
    <lineage>
        <taxon>Eukaryota</taxon>
        <taxon>Metazoa</taxon>
        <taxon>Ecdysozoa</taxon>
        <taxon>Nematoda</taxon>
        <taxon>Chromadorea</taxon>
        <taxon>Rhabditida</taxon>
        <taxon>Rhabditina</taxon>
        <taxon>Rhabditomorpha</taxon>
        <taxon>Strongyloidea</taxon>
        <taxon>Strongylidae</taxon>
        <taxon>Cylicocyclus</taxon>
    </lineage>
</organism>
<protein>
    <submittedName>
        <fullName evidence="2">Uncharacterized protein</fullName>
    </submittedName>
</protein>
<feature type="signal peptide" evidence="1">
    <location>
        <begin position="1"/>
        <end position="18"/>
    </location>
</feature>